<keyword evidence="6 12" id="KW-0028">Amino-acid biosynthesis</keyword>
<sequence length="300" mass="31998">MAVNEFQYPQFTGSIPALITPMLPDGAIDYDAYKKLIDWHVQEGSDALVVVGTSGESPTVDFEEHTRLIHTAVEHAAGRIPVIAGVGANSTKEAIFLAQQAEKAGAQAGLSVVPYYNKPTQEGMYQHFKAIAENTSLPTILYNVPGRTVANMSNDTILRLAQVPGIMGIKDATGDISRLGELLRDKPAHFQVYSGDDPTAAALIMLGGQANISVTANVAPRLVHELCVAAAQGDLPRVRELNGKLATLNRVLFIEANPIPVKYAVASMGLSQLGYRLPLCPMSETNKAVVSAALKQVGLI</sequence>
<evidence type="ECO:0000256" key="3">
    <source>
        <dbReference type="ARBA" id="ARBA00007592"/>
    </source>
</evidence>
<dbReference type="CDD" id="cd00950">
    <property type="entry name" value="DHDPS"/>
    <property type="match status" value="1"/>
</dbReference>
<dbReference type="UniPathway" id="UPA00034">
    <property type="reaction ID" value="UER00017"/>
</dbReference>
<evidence type="ECO:0000256" key="5">
    <source>
        <dbReference type="ARBA" id="ARBA00022490"/>
    </source>
</evidence>
<evidence type="ECO:0000256" key="2">
    <source>
        <dbReference type="ARBA" id="ARBA00005120"/>
    </source>
</evidence>
<dbReference type="RefSeq" id="WP_171589152.1">
    <property type="nucleotide sequence ID" value="NZ_JABGBO010000009.1"/>
</dbReference>
<dbReference type="Gene3D" id="3.20.20.70">
    <property type="entry name" value="Aldolase class I"/>
    <property type="match status" value="1"/>
</dbReference>
<dbReference type="Proteomes" id="UP000541421">
    <property type="component" value="Unassembled WGS sequence"/>
</dbReference>
<dbReference type="HAMAP" id="MF_00418">
    <property type="entry name" value="DapA"/>
    <property type="match status" value="1"/>
</dbReference>
<evidence type="ECO:0000256" key="6">
    <source>
        <dbReference type="ARBA" id="ARBA00022605"/>
    </source>
</evidence>
<dbReference type="GO" id="GO:0008840">
    <property type="term" value="F:4-hydroxy-tetrahydrodipicolinate synthase activity"/>
    <property type="evidence" value="ECO:0007669"/>
    <property type="project" value="UniProtKB-UniRule"/>
</dbReference>
<keyword evidence="8 12" id="KW-0457">Lysine biosynthesis</keyword>
<evidence type="ECO:0000256" key="12">
    <source>
        <dbReference type="HAMAP-Rule" id="MF_00418"/>
    </source>
</evidence>
<dbReference type="EC" id="4.3.3.7" evidence="4 12"/>
<feature type="binding site" evidence="12">
    <location>
        <position position="54"/>
    </location>
    <ligand>
        <name>pyruvate</name>
        <dbReference type="ChEBI" id="CHEBI:15361"/>
    </ligand>
</feature>
<gene>
    <name evidence="12" type="primary">dapA</name>
    <name evidence="16" type="ORF">HKX40_08490</name>
</gene>
<keyword evidence="7 12" id="KW-0220">Diaminopimelate biosynthesis</keyword>
<dbReference type="PANTHER" id="PTHR12128:SF66">
    <property type="entry name" value="4-HYDROXY-2-OXOGLUTARATE ALDOLASE, MITOCHONDRIAL"/>
    <property type="match status" value="1"/>
</dbReference>
<evidence type="ECO:0000256" key="8">
    <source>
        <dbReference type="ARBA" id="ARBA00023154"/>
    </source>
</evidence>
<keyword evidence="10 12" id="KW-0704">Schiff base</keyword>
<dbReference type="PIRSF" id="PIRSF001365">
    <property type="entry name" value="DHDPS"/>
    <property type="match status" value="1"/>
</dbReference>
<dbReference type="InterPro" id="IPR005263">
    <property type="entry name" value="DapA"/>
</dbReference>
<keyword evidence="17" id="KW-1185">Reference proteome</keyword>
<comment type="subunit">
    <text evidence="12">Homotetramer; dimer of dimers.</text>
</comment>
<feature type="active site" description="Schiff-base intermediate with substrate" evidence="12 14">
    <location>
        <position position="170"/>
    </location>
</feature>
<evidence type="ECO:0000256" key="1">
    <source>
        <dbReference type="ARBA" id="ARBA00003294"/>
    </source>
</evidence>
<comment type="function">
    <text evidence="1 12">Catalyzes the condensation of (S)-aspartate-beta-semialdehyde [(S)-ASA] and pyruvate to 4-hydroxy-tetrahydrodipicolinate (HTPA).</text>
</comment>
<dbReference type="PRINTS" id="PR00146">
    <property type="entry name" value="DHPICSNTHASE"/>
</dbReference>
<evidence type="ECO:0000256" key="10">
    <source>
        <dbReference type="ARBA" id="ARBA00023270"/>
    </source>
</evidence>
<dbReference type="PANTHER" id="PTHR12128">
    <property type="entry name" value="DIHYDRODIPICOLINATE SYNTHASE"/>
    <property type="match status" value="1"/>
</dbReference>
<evidence type="ECO:0000313" key="17">
    <source>
        <dbReference type="Proteomes" id="UP000541421"/>
    </source>
</evidence>
<feature type="binding site" evidence="12 15">
    <location>
        <position position="212"/>
    </location>
    <ligand>
        <name>pyruvate</name>
        <dbReference type="ChEBI" id="CHEBI:15361"/>
    </ligand>
</feature>
<proteinExistence type="inferred from homology"/>
<comment type="pathway">
    <text evidence="2 12">Amino-acid biosynthesis; L-lysine biosynthesis via DAP pathway; (S)-tetrahydrodipicolinate from L-aspartate: step 3/4.</text>
</comment>
<evidence type="ECO:0000256" key="13">
    <source>
        <dbReference type="PIRNR" id="PIRNR001365"/>
    </source>
</evidence>
<accession>A0A7Y4LDE2</accession>
<evidence type="ECO:0000256" key="15">
    <source>
        <dbReference type="PIRSR" id="PIRSR001365-2"/>
    </source>
</evidence>
<keyword evidence="5 12" id="KW-0963">Cytoplasm</keyword>
<evidence type="ECO:0000256" key="11">
    <source>
        <dbReference type="ARBA" id="ARBA00047836"/>
    </source>
</evidence>
<name>A0A7Y4LDE2_9BURK</name>
<dbReference type="InterPro" id="IPR013785">
    <property type="entry name" value="Aldolase_TIM"/>
</dbReference>
<reference evidence="16 17" key="1">
    <citation type="submission" date="2020-05" db="EMBL/GenBank/DDBJ databases">
        <authorList>
            <person name="Niu N."/>
        </authorList>
    </citation>
    <scope>NUCLEOTIDE SEQUENCE [LARGE SCALE GENOMIC DNA]</scope>
    <source>
        <strain evidence="16 17">LMG10982</strain>
    </source>
</reference>
<dbReference type="EMBL" id="JABGBO010000009">
    <property type="protein sequence ID" value="NOL50171.1"/>
    <property type="molecule type" value="Genomic_DNA"/>
</dbReference>
<dbReference type="SMART" id="SM01130">
    <property type="entry name" value="DHDPS"/>
    <property type="match status" value="1"/>
</dbReference>
<evidence type="ECO:0000256" key="14">
    <source>
        <dbReference type="PIRSR" id="PIRSR001365-1"/>
    </source>
</evidence>
<comment type="caution">
    <text evidence="16">The sequence shown here is derived from an EMBL/GenBank/DDBJ whole genome shotgun (WGS) entry which is preliminary data.</text>
</comment>
<organism evidence="16 17">
    <name type="scientific">Pelistega europaea</name>
    <dbReference type="NCBI Taxonomy" id="106147"/>
    <lineage>
        <taxon>Bacteria</taxon>
        <taxon>Pseudomonadati</taxon>
        <taxon>Pseudomonadota</taxon>
        <taxon>Betaproteobacteria</taxon>
        <taxon>Burkholderiales</taxon>
        <taxon>Alcaligenaceae</taxon>
        <taxon>Pelistega</taxon>
    </lineage>
</organism>
<dbReference type="NCBIfam" id="TIGR00674">
    <property type="entry name" value="dapA"/>
    <property type="match status" value="1"/>
</dbReference>
<dbReference type="InterPro" id="IPR002220">
    <property type="entry name" value="DapA-like"/>
</dbReference>
<feature type="active site" description="Proton donor/acceptor" evidence="12 14">
    <location>
        <position position="142"/>
    </location>
</feature>
<comment type="similarity">
    <text evidence="3 12 13">Belongs to the DapA family.</text>
</comment>
<evidence type="ECO:0000256" key="9">
    <source>
        <dbReference type="ARBA" id="ARBA00023239"/>
    </source>
</evidence>
<comment type="catalytic activity">
    <reaction evidence="11 12">
        <text>L-aspartate 4-semialdehyde + pyruvate = (2S,4S)-4-hydroxy-2,3,4,5-tetrahydrodipicolinate + H2O + H(+)</text>
        <dbReference type="Rhea" id="RHEA:34171"/>
        <dbReference type="ChEBI" id="CHEBI:15361"/>
        <dbReference type="ChEBI" id="CHEBI:15377"/>
        <dbReference type="ChEBI" id="CHEBI:15378"/>
        <dbReference type="ChEBI" id="CHEBI:67139"/>
        <dbReference type="ChEBI" id="CHEBI:537519"/>
        <dbReference type="EC" id="4.3.3.7"/>
    </reaction>
</comment>
<dbReference type="GO" id="GO:0005829">
    <property type="term" value="C:cytosol"/>
    <property type="evidence" value="ECO:0007669"/>
    <property type="project" value="TreeGrafter"/>
</dbReference>
<evidence type="ECO:0000313" key="16">
    <source>
        <dbReference type="EMBL" id="NOL50171.1"/>
    </source>
</evidence>
<dbReference type="InterPro" id="IPR020625">
    <property type="entry name" value="Schiff_base-form_aldolases_AS"/>
</dbReference>
<dbReference type="GO" id="GO:0009089">
    <property type="term" value="P:lysine biosynthetic process via diaminopimelate"/>
    <property type="evidence" value="ECO:0007669"/>
    <property type="project" value="UniProtKB-UniRule"/>
</dbReference>
<comment type="caution">
    <text evidence="12">Was originally thought to be a dihydrodipicolinate synthase (DHDPS), catalyzing the condensation of (S)-aspartate-beta-semialdehyde [(S)-ASA] and pyruvate to dihydrodipicolinate (DHDP). However, it was shown in E.coli that the product of the enzymatic reaction is not dihydrodipicolinate but in fact (4S)-4-hydroxy-2,3,4,5-tetrahydro-(2S)-dipicolinic acid (HTPA), and that the consecutive dehydration reaction leading to DHDP is not spontaneous but catalyzed by DapB.</text>
</comment>
<evidence type="ECO:0000256" key="4">
    <source>
        <dbReference type="ARBA" id="ARBA00012086"/>
    </source>
</evidence>
<comment type="subcellular location">
    <subcellularLocation>
        <location evidence="12">Cytoplasm</location>
    </subcellularLocation>
</comment>
<evidence type="ECO:0000256" key="7">
    <source>
        <dbReference type="ARBA" id="ARBA00022915"/>
    </source>
</evidence>
<feature type="site" description="Part of a proton relay during catalysis" evidence="12">
    <location>
        <position position="53"/>
    </location>
</feature>
<protein>
    <recommendedName>
        <fullName evidence="4 12">4-hydroxy-tetrahydrodipicolinate synthase</fullName>
        <shortName evidence="12">HTPA synthase</shortName>
        <ecNumber evidence="4 12">4.3.3.7</ecNumber>
    </recommendedName>
</protein>
<dbReference type="Pfam" id="PF00701">
    <property type="entry name" value="DHDPS"/>
    <property type="match status" value="1"/>
</dbReference>
<dbReference type="AlphaFoldDB" id="A0A7Y4LDE2"/>
<dbReference type="SUPFAM" id="SSF51569">
    <property type="entry name" value="Aldolase"/>
    <property type="match status" value="1"/>
</dbReference>
<keyword evidence="9 12" id="KW-0456">Lyase</keyword>
<dbReference type="PROSITE" id="PS00666">
    <property type="entry name" value="DHDPS_2"/>
    <property type="match status" value="1"/>
</dbReference>
<dbReference type="GO" id="GO:0019877">
    <property type="term" value="P:diaminopimelate biosynthetic process"/>
    <property type="evidence" value="ECO:0007669"/>
    <property type="project" value="UniProtKB-UniRule"/>
</dbReference>
<feature type="site" description="Part of a proton relay during catalysis" evidence="12">
    <location>
        <position position="116"/>
    </location>
</feature>